<accession>A0ABW2YJE7</accession>
<sequence>MIGGRSGLTITGRGDPSPRIDMPHGASPDRIAQLIASYLAADYRWEHDGVWHRLVIGEPAPELDAAFPDAHRFGLLTAANPGQQMRADIDNRSADHALQRRMDALGLRYRPAFVAARNRVWRAYNWLLVGPEIEAFDALARDFGQVGTLLWSRGMPVRLRMRASAPAACAGHPWVDWVDTGVAGPMSSPADIAKAKTAHSP</sequence>
<name>A0ABW2YJE7_9GAMM</name>
<reference evidence="3" key="1">
    <citation type="journal article" date="2019" name="Int. J. Syst. Evol. Microbiol.">
        <title>The Global Catalogue of Microorganisms (GCM) 10K type strain sequencing project: providing services to taxonomists for standard genome sequencing and annotation.</title>
        <authorList>
            <consortium name="The Broad Institute Genomics Platform"/>
            <consortium name="The Broad Institute Genome Sequencing Center for Infectious Disease"/>
            <person name="Wu L."/>
            <person name="Ma J."/>
        </authorList>
    </citation>
    <scope>NUCLEOTIDE SEQUENCE [LARGE SCALE GENOMIC DNA]</scope>
    <source>
        <strain evidence="3">CCUG 55585</strain>
    </source>
</reference>
<organism evidence="2 3">
    <name type="scientific">Lysobacter brunescens</name>
    <dbReference type="NCBI Taxonomy" id="262323"/>
    <lineage>
        <taxon>Bacteria</taxon>
        <taxon>Pseudomonadati</taxon>
        <taxon>Pseudomonadota</taxon>
        <taxon>Gammaproteobacteria</taxon>
        <taxon>Lysobacterales</taxon>
        <taxon>Lysobacteraceae</taxon>
        <taxon>Lysobacter</taxon>
    </lineage>
</organism>
<dbReference type="InterPro" id="IPR021710">
    <property type="entry name" value="DUF3293"/>
</dbReference>
<proteinExistence type="predicted"/>
<dbReference type="Proteomes" id="UP001597110">
    <property type="component" value="Unassembled WGS sequence"/>
</dbReference>
<feature type="region of interest" description="Disordered" evidence="1">
    <location>
        <begin position="1"/>
        <end position="24"/>
    </location>
</feature>
<dbReference type="EMBL" id="JBHTIF010000007">
    <property type="protein sequence ID" value="MFD0727686.1"/>
    <property type="molecule type" value="Genomic_DNA"/>
</dbReference>
<dbReference type="RefSeq" id="WP_386826560.1">
    <property type="nucleotide sequence ID" value="NZ_JBHTIF010000007.1"/>
</dbReference>
<gene>
    <name evidence="2" type="ORF">ACFQ0E_19000</name>
</gene>
<comment type="caution">
    <text evidence="2">The sequence shown here is derived from an EMBL/GenBank/DDBJ whole genome shotgun (WGS) entry which is preliminary data.</text>
</comment>
<evidence type="ECO:0000313" key="3">
    <source>
        <dbReference type="Proteomes" id="UP001597110"/>
    </source>
</evidence>
<evidence type="ECO:0000256" key="1">
    <source>
        <dbReference type="SAM" id="MobiDB-lite"/>
    </source>
</evidence>
<evidence type="ECO:0000313" key="2">
    <source>
        <dbReference type="EMBL" id="MFD0727686.1"/>
    </source>
</evidence>
<dbReference type="Pfam" id="PF11697">
    <property type="entry name" value="DUF3293"/>
    <property type="match status" value="1"/>
</dbReference>
<protein>
    <submittedName>
        <fullName evidence="2">DUF3293 domain-containing protein</fullName>
    </submittedName>
</protein>
<keyword evidence="3" id="KW-1185">Reference proteome</keyword>